<dbReference type="Pfam" id="PF06898">
    <property type="entry name" value="YqfD"/>
    <property type="match status" value="1"/>
</dbReference>
<dbReference type="PATRIC" id="fig|213810.4.peg.1146"/>
<dbReference type="AlphaFoldDB" id="D4LCN8"/>
<dbReference type="Proteomes" id="UP000007054">
    <property type="component" value="Chromosome"/>
</dbReference>
<keyword evidence="3" id="KW-1185">Reference proteome</keyword>
<reference evidence="2" key="1">
    <citation type="submission" date="2010-03" db="EMBL/GenBank/DDBJ databases">
        <title>The genome sequence of Ruminococcus sp. 18P13.</title>
        <authorList>
            <consortium name="metaHIT consortium -- http://www.metahit.eu/"/>
            <person name="Pajon A."/>
            <person name="Turner K."/>
            <person name="Parkhill J."/>
            <person name="Bernalier A."/>
        </authorList>
    </citation>
    <scope>NUCLEOTIDE SEQUENCE [LARGE SCALE GENOMIC DNA]</scope>
    <source>
        <strain evidence="2">Type strain: 18P13</strain>
    </source>
</reference>
<dbReference type="GeneID" id="83155984"/>
<sequence>MLGARVSIRVEGANLSGFMQGLRENGVICADQRCREGAFSAALPAGHLKKARLLAQEHKVQLTVTERRGLRFSFYRIKFRYGAVLGVLGILLVFFWVSNLIVKVEVTGNAAVPEAQIRRVLEEIGIDQGAWIPGIDFRMCETKLRLAIPELRWAGIRHTGGRVVVDVAEATPQPGMLHDRVPCNYVATRDACIQSIMPACGMVLRQVGDGVKAGDVLISGVLEEETGAVSYFHASGSVTGVYQETMTFAQPLAEELRIPEEPVRRRVLSLFGQRIPLYFGEVQLPMYEYAESETRFSMLGREIPMGILHCTYIPYGYRICAYERQEAEALLREKCTQYEQNFHGSDEIQDKTLEFRQEDSVIYCDVRYVICGEIGTIREIFIK</sequence>
<dbReference type="STRING" id="213810.RUM_12510"/>
<organism evidence="2 3">
    <name type="scientific">Ruminococcus champanellensis (strain DSM 18848 / JCM 17042 / KCTC 15320 / 18P13)</name>
    <dbReference type="NCBI Taxonomy" id="213810"/>
    <lineage>
        <taxon>Bacteria</taxon>
        <taxon>Bacillati</taxon>
        <taxon>Bacillota</taxon>
        <taxon>Clostridia</taxon>
        <taxon>Eubacteriales</taxon>
        <taxon>Oscillospiraceae</taxon>
        <taxon>Ruminococcus</taxon>
    </lineage>
</organism>
<reference evidence="2" key="2">
    <citation type="submission" date="2010-03" db="EMBL/GenBank/DDBJ databases">
        <authorList>
            <person name="Pajon A."/>
        </authorList>
    </citation>
    <scope>NUCLEOTIDE SEQUENCE</scope>
    <source>
        <strain evidence="2">Type strain: 18P13</strain>
    </source>
</reference>
<evidence type="ECO:0000313" key="3">
    <source>
        <dbReference type="Proteomes" id="UP000007054"/>
    </source>
</evidence>
<keyword evidence="1" id="KW-0812">Transmembrane</keyword>
<proteinExistence type="predicted"/>
<gene>
    <name evidence="2" type="ordered locus">RUM_12510</name>
</gene>
<dbReference type="RefSeq" id="WP_015558290.1">
    <property type="nucleotide sequence ID" value="NC_021039.1"/>
</dbReference>
<dbReference type="InterPro" id="IPR010690">
    <property type="entry name" value="YqfD"/>
</dbReference>
<keyword evidence="1" id="KW-0472">Membrane</keyword>
<feature type="transmembrane region" description="Helical" evidence="1">
    <location>
        <begin position="77"/>
        <end position="97"/>
    </location>
</feature>
<dbReference type="HOGENOM" id="CLU_050521_1_1_9"/>
<accession>D4LCN8</accession>
<name>D4LCN8_RUMC1</name>
<evidence type="ECO:0000313" key="2">
    <source>
        <dbReference type="EMBL" id="CBL17383.1"/>
    </source>
</evidence>
<keyword evidence="1" id="KW-1133">Transmembrane helix</keyword>
<dbReference type="EMBL" id="FP929052">
    <property type="protein sequence ID" value="CBL17383.1"/>
    <property type="molecule type" value="Genomic_DNA"/>
</dbReference>
<dbReference type="BioCyc" id="RCHA213810:RUM_RS06025-MONOMER"/>
<protein>
    <submittedName>
        <fullName evidence="2">Putative stage IV sporulation protein YqfD</fullName>
    </submittedName>
</protein>
<dbReference type="KEGG" id="rch:RUM_12510"/>
<evidence type="ECO:0000256" key="1">
    <source>
        <dbReference type="SAM" id="Phobius"/>
    </source>
</evidence>